<protein>
    <recommendedName>
        <fullName evidence="3">Secreted protein</fullName>
    </recommendedName>
</protein>
<gene>
    <name evidence="1" type="ORF">H6G92_04140</name>
</gene>
<comment type="caution">
    <text evidence="1">The sequence shown here is derived from an EMBL/GenBank/DDBJ whole genome shotgun (WGS) entry which is preliminary data.</text>
</comment>
<sequence>MVLLILIIRCKPLHLAVIVRSLPQKTFTKGNFTYAHLPNKIANTIVANRFWRTFYLDLRVRNLGKQK</sequence>
<evidence type="ECO:0000313" key="2">
    <source>
        <dbReference type="Proteomes" id="UP000643580"/>
    </source>
</evidence>
<evidence type="ECO:0000313" key="1">
    <source>
        <dbReference type="EMBL" id="MBD2645447.1"/>
    </source>
</evidence>
<evidence type="ECO:0008006" key="3">
    <source>
        <dbReference type="Google" id="ProtNLM"/>
    </source>
</evidence>
<name>A0ABR8I3H9_9NOSO</name>
<reference evidence="1 2" key="1">
    <citation type="journal article" date="2020" name="ISME J.">
        <title>Comparative genomics reveals insights into cyanobacterial evolution and habitat adaptation.</title>
        <authorList>
            <person name="Chen M.Y."/>
            <person name="Teng W.K."/>
            <person name="Zhao L."/>
            <person name="Hu C.X."/>
            <person name="Zhou Y.K."/>
            <person name="Han B.P."/>
            <person name="Song L.R."/>
            <person name="Shu W.S."/>
        </authorList>
    </citation>
    <scope>NUCLEOTIDE SEQUENCE [LARGE SCALE GENOMIC DNA]</scope>
    <source>
        <strain evidence="1 2">FACHB-393</strain>
    </source>
</reference>
<organism evidence="1 2">
    <name type="scientific">Nostoc foliaceum FACHB-393</name>
    <dbReference type="NCBI Taxonomy" id="2692915"/>
    <lineage>
        <taxon>Bacteria</taxon>
        <taxon>Bacillati</taxon>
        <taxon>Cyanobacteriota</taxon>
        <taxon>Cyanophyceae</taxon>
        <taxon>Nostocales</taxon>
        <taxon>Nostocaceae</taxon>
        <taxon>Nostoc</taxon>
        <taxon>Nostoc foliaceum</taxon>
    </lineage>
</organism>
<proteinExistence type="predicted"/>
<keyword evidence="2" id="KW-1185">Reference proteome</keyword>
<dbReference type="Proteomes" id="UP000643580">
    <property type="component" value="Unassembled WGS sequence"/>
</dbReference>
<dbReference type="EMBL" id="JACJTD010000003">
    <property type="protein sequence ID" value="MBD2645447.1"/>
    <property type="molecule type" value="Genomic_DNA"/>
</dbReference>
<accession>A0ABR8I3H9</accession>